<dbReference type="AlphaFoldDB" id="A0A921QMK0"/>
<feature type="compositionally biased region" description="Polar residues" evidence="1">
    <location>
        <begin position="69"/>
        <end position="78"/>
    </location>
</feature>
<accession>A0A921QMK0</accession>
<evidence type="ECO:0000313" key="3">
    <source>
        <dbReference type="Proteomes" id="UP000807115"/>
    </source>
</evidence>
<dbReference type="Proteomes" id="UP000807115">
    <property type="component" value="Chromosome 7"/>
</dbReference>
<dbReference type="EMBL" id="CM027686">
    <property type="protein sequence ID" value="KAG0524783.1"/>
    <property type="molecule type" value="Genomic_DNA"/>
</dbReference>
<comment type="caution">
    <text evidence="2">The sequence shown here is derived from an EMBL/GenBank/DDBJ whole genome shotgun (WGS) entry which is preliminary data.</text>
</comment>
<name>A0A921QMK0_SORBI</name>
<protein>
    <submittedName>
        <fullName evidence="2">Uncharacterized protein</fullName>
    </submittedName>
</protein>
<sequence>MPPAAVRVRCSPQLISSATVPGIISTRRPATRPWPATSSSLLVPGGGAHARGYQSDGCRTSLMVWRQPASGSPTSSCSIVRRRAEPQERAATASCRRRRSRGSPMCMHIRTPVPRFLDRRLLLLPGRRDAAAARPPGRRYGGAQQATLRRSRCACAPTYDWVAVHEEEEINVAWPGVRALPAQRQRRQCNLHGRHALCHPRCPHAALLGAEDHVRTPRPQPTSPTSPSRISRPVSLSWKRRTCMPEGFTVAGAPYLFLALSSRPIWMMMQILAS</sequence>
<proteinExistence type="predicted"/>
<reference evidence="2" key="2">
    <citation type="submission" date="2020-10" db="EMBL/GenBank/DDBJ databases">
        <authorList>
            <person name="Cooper E.A."/>
            <person name="Brenton Z.W."/>
            <person name="Flinn B.S."/>
            <person name="Jenkins J."/>
            <person name="Shu S."/>
            <person name="Flowers D."/>
            <person name="Luo F."/>
            <person name="Wang Y."/>
            <person name="Xia P."/>
            <person name="Barry K."/>
            <person name="Daum C."/>
            <person name="Lipzen A."/>
            <person name="Yoshinaga Y."/>
            <person name="Schmutz J."/>
            <person name="Saski C."/>
            <person name="Vermerris W."/>
            <person name="Kresovich S."/>
        </authorList>
    </citation>
    <scope>NUCLEOTIDE SEQUENCE</scope>
</reference>
<evidence type="ECO:0000256" key="1">
    <source>
        <dbReference type="SAM" id="MobiDB-lite"/>
    </source>
</evidence>
<organism evidence="2 3">
    <name type="scientific">Sorghum bicolor</name>
    <name type="common">Sorghum</name>
    <name type="synonym">Sorghum vulgare</name>
    <dbReference type="NCBI Taxonomy" id="4558"/>
    <lineage>
        <taxon>Eukaryota</taxon>
        <taxon>Viridiplantae</taxon>
        <taxon>Streptophyta</taxon>
        <taxon>Embryophyta</taxon>
        <taxon>Tracheophyta</taxon>
        <taxon>Spermatophyta</taxon>
        <taxon>Magnoliopsida</taxon>
        <taxon>Liliopsida</taxon>
        <taxon>Poales</taxon>
        <taxon>Poaceae</taxon>
        <taxon>PACMAD clade</taxon>
        <taxon>Panicoideae</taxon>
        <taxon>Andropogonodae</taxon>
        <taxon>Andropogoneae</taxon>
        <taxon>Sorghinae</taxon>
        <taxon>Sorghum</taxon>
    </lineage>
</organism>
<gene>
    <name evidence="2" type="ORF">BDA96_07G241200</name>
</gene>
<evidence type="ECO:0000313" key="2">
    <source>
        <dbReference type="EMBL" id="KAG0524783.1"/>
    </source>
</evidence>
<reference evidence="2" key="1">
    <citation type="journal article" date="2019" name="BMC Genomics">
        <title>A new reference genome for Sorghum bicolor reveals high levels of sequence similarity between sweet and grain genotypes: implications for the genetics of sugar metabolism.</title>
        <authorList>
            <person name="Cooper E.A."/>
            <person name="Brenton Z.W."/>
            <person name="Flinn B.S."/>
            <person name="Jenkins J."/>
            <person name="Shu S."/>
            <person name="Flowers D."/>
            <person name="Luo F."/>
            <person name="Wang Y."/>
            <person name="Xia P."/>
            <person name="Barry K."/>
            <person name="Daum C."/>
            <person name="Lipzen A."/>
            <person name="Yoshinaga Y."/>
            <person name="Schmutz J."/>
            <person name="Saski C."/>
            <person name="Vermerris W."/>
            <person name="Kresovich S."/>
        </authorList>
    </citation>
    <scope>NUCLEOTIDE SEQUENCE</scope>
</reference>
<feature type="region of interest" description="Disordered" evidence="1">
    <location>
        <begin position="67"/>
        <end position="101"/>
    </location>
</feature>